<accession>A0A318JQA2</accession>
<dbReference type="Gene3D" id="2.30.30.40">
    <property type="entry name" value="SH3 Domains"/>
    <property type="match status" value="1"/>
</dbReference>
<dbReference type="AlphaFoldDB" id="A0A318JQA2"/>
<evidence type="ECO:0000256" key="1">
    <source>
        <dbReference type="SAM" id="SignalP"/>
    </source>
</evidence>
<dbReference type="RefSeq" id="WP_110252988.1">
    <property type="nucleotide sequence ID" value="NZ_QJKB01000001.1"/>
</dbReference>
<sequence length="173" mass="18159">MKIPFFMIAVLLAGNVMADSATTSQSTDLMDKASLDATVIRTLASQTRVELLQVGGAWTNVKTSSGQAGWVKLTALRFDASPGSNAAPVSGGNGFNALLTGGRTSNTGSVGTGVKGLDKEDLRRASPNYSELQKMQANAVSKDSARSFAQRSNLPAVNVEYMDQNNTGKRGNN</sequence>
<organism evidence="2 3">
    <name type="scientific">Undibacterium pigrum</name>
    <dbReference type="NCBI Taxonomy" id="401470"/>
    <lineage>
        <taxon>Bacteria</taxon>
        <taxon>Pseudomonadati</taxon>
        <taxon>Pseudomonadota</taxon>
        <taxon>Betaproteobacteria</taxon>
        <taxon>Burkholderiales</taxon>
        <taxon>Oxalobacteraceae</taxon>
        <taxon>Undibacterium</taxon>
    </lineage>
</organism>
<feature type="signal peptide" evidence="1">
    <location>
        <begin position="1"/>
        <end position="18"/>
    </location>
</feature>
<keyword evidence="3" id="KW-1185">Reference proteome</keyword>
<keyword evidence="1" id="KW-0732">Signal</keyword>
<gene>
    <name evidence="2" type="ORF">DFR42_10179</name>
</gene>
<dbReference type="Proteomes" id="UP000247792">
    <property type="component" value="Unassembled WGS sequence"/>
</dbReference>
<dbReference type="EMBL" id="QJKB01000001">
    <property type="protein sequence ID" value="PXX46510.1"/>
    <property type="molecule type" value="Genomic_DNA"/>
</dbReference>
<name>A0A318JQA2_9BURK</name>
<protein>
    <submittedName>
        <fullName evidence="2">SH3 domain-containing protein</fullName>
    </submittedName>
</protein>
<proteinExistence type="predicted"/>
<dbReference type="OrthoDB" id="8821343at2"/>
<comment type="caution">
    <text evidence="2">The sequence shown here is derived from an EMBL/GenBank/DDBJ whole genome shotgun (WGS) entry which is preliminary data.</text>
</comment>
<feature type="chain" id="PRO_5016372254" evidence="1">
    <location>
        <begin position="19"/>
        <end position="173"/>
    </location>
</feature>
<reference evidence="2 3" key="1">
    <citation type="submission" date="2018-05" db="EMBL/GenBank/DDBJ databases">
        <title>Genomic Encyclopedia of Type Strains, Phase IV (KMG-IV): sequencing the most valuable type-strain genomes for metagenomic binning, comparative biology and taxonomic classification.</title>
        <authorList>
            <person name="Goeker M."/>
        </authorList>
    </citation>
    <scope>NUCLEOTIDE SEQUENCE [LARGE SCALE GENOMIC DNA]</scope>
    <source>
        <strain evidence="2 3">DSM 19792</strain>
    </source>
</reference>
<evidence type="ECO:0000313" key="3">
    <source>
        <dbReference type="Proteomes" id="UP000247792"/>
    </source>
</evidence>
<evidence type="ECO:0000313" key="2">
    <source>
        <dbReference type="EMBL" id="PXX46510.1"/>
    </source>
</evidence>